<dbReference type="EMBL" id="LK391709">
    <property type="protein sequence ID" value="CDR96796.1"/>
    <property type="molecule type" value="Genomic_DNA"/>
</dbReference>
<comment type="similarity">
    <text evidence="1">Belongs to the PIGL family.</text>
</comment>
<dbReference type="InterPro" id="IPR003737">
    <property type="entry name" value="GlcNAc_PI_deacetylase-related"/>
</dbReference>
<proteinExistence type="inferred from homology"/>
<dbReference type="GO" id="GO:0016020">
    <property type="term" value="C:membrane"/>
    <property type="evidence" value="ECO:0007669"/>
    <property type="project" value="GOC"/>
</dbReference>
<dbReference type="KEGG" id="bbig:BBBOND_0307000"/>
<dbReference type="RefSeq" id="XP_012768982.1">
    <property type="nucleotide sequence ID" value="XM_012913528.1"/>
</dbReference>
<name>A0A061D813_BABBI</name>
<dbReference type="STRING" id="5866.A0A061D813"/>
<dbReference type="GO" id="GO:0006506">
    <property type="term" value="P:GPI anchor biosynthetic process"/>
    <property type="evidence" value="ECO:0007669"/>
    <property type="project" value="UniProtKB-UniPathway"/>
</dbReference>
<dbReference type="PANTHER" id="PTHR12993:SF11">
    <property type="entry name" value="N-ACETYLGLUCOSAMINYL-PHOSPHATIDYLINOSITOL DE-N-ACETYLASE"/>
    <property type="match status" value="1"/>
</dbReference>
<dbReference type="Pfam" id="PF02585">
    <property type="entry name" value="PIG-L"/>
    <property type="match status" value="1"/>
</dbReference>
<dbReference type="OrthoDB" id="365124at2759"/>
<dbReference type="EC" id="3.5.1.89" evidence="2"/>
<dbReference type="UniPathway" id="UPA00196"/>
<dbReference type="GO" id="GO:0000225">
    <property type="term" value="F:N-acetylglucosaminylphosphatidylinositol deacetylase activity"/>
    <property type="evidence" value="ECO:0007669"/>
    <property type="project" value="UniProtKB-EC"/>
</dbReference>
<dbReference type="Gene3D" id="3.40.50.10320">
    <property type="entry name" value="LmbE-like"/>
    <property type="match status" value="1"/>
</dbReference>
<keyword evidence="5" id="KW-1185">Reference proteome</keyword>
<protein>
    <recommendedName>
        <fullName evidence="2">N-acetylglucosaminylphosphatidylinositol deacetylase</fullName>
        <ecNumber evidence="2">3.5.1.89</ecNumber>
    </recommendedName>
</protein>
<dbReference type="PANTHER" id="PTHR12993">
    <property type="entry name" value="N-ACETYLGLUCOSAMINYL-PHOSPHATIDYLINOSITOL DE-N-ACETYLASE-RELATED"/>
    <property type="match status" value="1"/>
</dbReference>
<dbReference type="VEuPathDB" id="PiroplasmaDB:BBBOND_0307000"/>
<keyword evidence="3" id="KW-1133">Transmembrane helix</keyword>
<dbReference type="AlphaFoldDB" id="A0A061D813"/>
<keyword evidence="3" id="KW-0812">Transmembrane</keyword>
<sequence length="254" mass="29397">MGEEHFWVPPLFFVLLVIYTIAMKLWLVRVNRLFVQQLLSEFDGDGVPTVTFVLAHPTDETYFFTPTFEVLTRSPYVAQHELKIRLLVLSKGKYVGRGDERTFEMEAVCNMYNVLCTIMDEPYTQEGPQFWDTEQIATQVEDFLKQHESQVVITFDQYGADSDPNHISTFHAVNSLKEKMPDLRIWALRTYGVLTTYSAPFALTRATVARPSATTFTFSSTNRNSRLHVSSWTWKTPFHTFFSSYSYANSYLCL</sequence>
<evidence type="ECO:0000256" key="2">
    <source>
        <dbReference type="ARBA" id="ARBA00012176"/>
    </source>
</evidence>
<dbReference type="InterPro" id="IPR024078">
    <property type="entry name" value="LmbE-like_dom_sf"/>
</dbReference>
<dbReference type="GO" id="GO:0005783">
    <property type="term" value="C:endoplasmic reticulum"/>
    <property type="evidence" value="ECO:0007669"/>
    <property type="project" value="TreeGrafter"/>
</dbReference>
<evidence type="ECO:0000313" key="4">
    <source>
        <dbReference type="EMBL" id="CDR96796.1"/>
    </source>
</evidence>
<dbReference type="OMA" id="CTIMDEP"/>
<dbReference type="SUPFAM" id="SSF102588">
    <property type="entry name" value="LmbE-like"/>
    <property type="match status" value="1"/>
</dbReference>
<accession>A0A061D813</accession>
<evidence type="ECO:0000313" key="5">
    <source>
        <dbReference type="Proteomes" id="UP000033188"/>
    </source>
</evidence>
<dbReference type="GeneID" id="24565337"/>
<evidence type="ECO:0000256" key="1">
    <source>
        <dbReference type="ARBA" id="ARBA00006066"/>
    </source>
</evidence>
<keyword evidence="3" id="KW-0472">Membrane</keyword>
<feature type="transmembrane region" description="Helical" evidence="3">
    <location>
        <begin position="6"/>
        <end position="27"/>
    </location>
</feature>
<dbReference type="Proteomes" id="UP000033188">
    <property type="component" value="Chromosome 3"/>
</dbReference>
<organism evidence="4 5">
    <name type="scientific">Babesia bigemina</name>
    <dbReference type="NCBI Taxonomy" id="5866"/>
    <lineage>
        <taxon>Eukaryota</taxon>
        <taxon>Sar</taxon>
        <taxon>Alveolata</taxon>
        <taxon>Apicomplexa</taxon>
        <taxon>Aconoidasida</taxon>
        <taxon>Piroplasmida</taxon>
        <taxon>Babesiidae</taxon>
        <taxon>Babesia</taxon>
    </lineage>
</organism>
<reference evidence="5" key="1">
    <citation type="journal article" date="2014" name="Nucleic Acids Res.">
        <title>The evolutionary dynamics of variant antigen genes in Babesia reveal a history of genomic innovation underlying host-parasite interaction.</title>
        <authorList>
            <person name="Jackson A.P."/>
            <person name="Otto T.D."/>
            <person name="Darby A."/>
            <person name="Ramaprasad A."/>
            <person name="Xia D."/>
            <person name="Echaide I.E."/>
            <person name="Farber M."/>
            <person name="Gahlot S."/>
            <person name="Gamble J."/>
            <person name="Gupta D."/>
            <person name="Gupta Y."/>
            <person name="Jackson L."/>
            <person name="Malandrin L."/>
            <person name="Malas T.B."/>
            <person name="Moussa E."/>
            <person name="Nair M."/>
            <person name="Reid A.J."/>
            <person name="Sanders M."/>
            <person name="Sharma J."/>
            <person name="Tracey A."/>
            <person name="Quail M.A."/>
            <person name="Weir W."/>
            <person name="Wastling J.M."/>
            <person name="Hall N."/>
            <person name="Willadsen P."/>
            <person name="Lingelbach K."/>
            <person name="Shiels B."/>
            <person name="Tait A."/>
            <person name="Berriman M."/>
            <person name="Allred D.R."/>
            <person name="Pain A."/>
        </authorList>
    </citation>
    <scope>NUCLEOTIDE SEQUENCE [LARGE SCALE GENOMIC DNA]</scope>
    <source>
        <strain evidence="5">Bond</strain>
    </source>
</reference>
<gene>
    <name evidence="4" type="ORF">BBBOND_0307000</name>
</gene>
<evidence type="ECO:0000256" key="3">
    <source>
        <dbReference type="SAM" id="Phobius"/>
    </source>
</evidence>